<dbReference type="Proteomes" id="UP000266152">
    <property type="component" value="Unassembled WGS sequence"/>
</dbReference>
<dbReference type="SMART" id="SM00248">
    <property type="entry name" value="ANK"/>
    <property type="match status" value="5"/>
</dbReference>
<dbReference type="STRING" id="5514.A0A395SGV8"/>
<sequence>MAEVVGLVAAGGQFIEQSVKIIKLSKKVRDRYKDAPKEIEGWQRQIESLQKVIKTVCQSPSLQIRDVSSTINQCKSVSDSLLDVFNKIQFSSSDSFGQRTWRVAISFTKEEEIGALFNQLEQLKSTLDIQIGIIHLNQSDRGLSYVASLLEGIKLSYQPGTEEEQCLQALFVTDVVSDREGLITVKGTRTPGTFEWIPQTKQYRDWIASDHALLWISGPPGKGKTVISIFLSKLMEATRPDSTVIYFFCDNKTASRNSAVNVLRGLMSQMVHCHPHLLSILVSTWRIQRDNLFRANSFETLWRIFTQMLETLKDQQVCCVLDALDEIDDESMSLLLCKIKSLFDPTQNSPSRVSLKLLIASREDPKILPQTLEEFPRVTLGNLEHDIQLYISEKVAYLAKIKKIEESPLHHRIEEAFRQGAEGTFLWVSYMVQDLEHKSLSEIELALTELPRGLYEIYERIMSHIKMENRHQIAEMLMWILFAERPFTISELCRAIQIQASETLTREEVCFDYIKSCGQLLQLQSFTKEDDTCVAYSSLAVPTHADKLHTLRTAFLHQSAKDFLLRTDSSAVEVIADSSEAHTIILDRLIRLLEEELCDGRPKKPLDQIPLFFYARDSWTFHMRQLQDDIEKFLRKYKAFFRKTSRIRDEWGSHLDMRHRLGFGFDTVDLPLLHMACYEGLYYLVRKWGLEDQTPLHFAAKGGSLDIARLLLECGADVSIQDNQRRTPLYLALEHSTIDMYRLLLTAKESNQVFEKDVNYFTKHHQDLHRRSLLHVAASSGYEDICCELIEKHNYSVDWKNYSGQTAIQLALSRGHLGLANRLKVDWDAYYFKDVKSGLQMYKNNWGYDINSVDETGKTIFHYDAFNFSTMHAIQELGSAVDWNRRDMEQRTFLHGAITWLTDPRLLNLFLLHSQFSINARDDEGRTPLHHLLNSVGYYDHPYTNVDLLLDFGADRLLRDNQGQSAVDIAQERLDEGQQYIGTDGKYWPFDVPRSIGWYKRSIKILTDYTTVAMDVRKVDLRLDDRGRGWIDLRLDDCGPGRFVMSQEENHYAAAETPLGHTEE</sequence>
<name>A0A395SGV8_FUSSP</name>
<evidence type="ECO:0000313" key="6">
    <source>
        <dbReference type="Proteomes" id="UP000266152"/>
    </source>
</evidence>
<protein>
    <submittedName>
        <fullName evidence="5">Uncharacterized protein</fullName>
    </submittedName>
</protein>
<dbReference type="InterPro" id="IPR056884">
    <property type="entry name" value="NPHP3-like_N"/>
</dbReference>
<comment type="caution">
    <text evidence="5">The sequence shown here is derived from an EMBL/GenBank/DDBJ whole genome shotgun (WGS) entry which is preliminary data.</text>
</comment>
<dbReference type="SUPFAM" id="SSF52540">
    <property type="entry name" value="P-loop containing nucleoside triphosphate hydrolases"/>
    <property type="match status" value="1"/>
</dbReference>
<dbReference type="SUPFAM" id="SSF48403">
    <property type="entry name" value="Ankyrin repeat"/>
    <property type="match status" value="2"/>
</dbReference>
<proteinExistence type="predicted"/>
<dbReference type="InterPro" id="IPR036770">
    <property type="entry name" value="Ankyrin_rpt-contain_sf"/>
</dbReference>
<feature type="domain" description="Nephrocystin 3-like N-terminal" evidence="4">
    <location>
        <begin position="192"/>
        <end position="362"/>
    </location>
</feature>
<dbReference type="Gene3D" id="3.40.50.300">
    <property type="entry name" value="P-loop containing nucleotide triphosphate hydrolases"/>
    <property type="match status" value="1"/>
</dbReference>
<dbReference type="Pfam" id="PF17111">
    <property type="entry name" value="PigL_N"/>
    <property type="match status" value="1"/>
</dbReference>
<accession>A0A395SGV8</accession>
<dbReference type="Gene3D" id="1.25.40.20">
    <property type="entry name" value="Ankyrin repeat-containing domain"/>
    <property type="match status" value="3"/>
</dbReference>
<dbReference type="InterPro" id="IPR027417">
    <property type="entry name" value="P-loop_NTPase"/>
</dbReference>
<gene>
    <name evidence="5" type="ORF">FSPOR_3453</name>
</gene>
<evidence type="ECO:0000259" key="4">
    <source>
        <dbReference type="Pfam" id="PF24883"/>
    </source>
</evidence>
<dbReference type="InterPro" id="IPR002110">
    <property type="entry name" value="Ankyrin_rpt"/>
</dbReference>
<feature type="repeat" description="ANK" evidence="2">
    <location>
        <begin position="691"/>
        <end position="723"/>
    </location>
</feature>
<reference evidence="5 6" key="1">
    <citation type="journal article" date="2018" name="PLoS Pathog.">
        <title>Evolution of structural diversity of trichothecenes, a family of toxins produced by plant pathogenic and entomopathogenic fungi.</title>
        <authorList>
            <person name="Proctor R.H."/>
            <person name="McCormick S.P."/>
            <person name="Kim H.S."/>
            <person name="Cardoza R.E."/>
            <person name="Stanley A.M."/>
            <person name="Lindo L."/>
            <person name="Kelly A."/>
            <person name="Brown D.W."/>
            <person name="Lee T."/>
            <person name="Vaughan M.M."/>
            <person name="Alexander N.J."/>
            <person name="Busman M."/>
            <person name="Gutierrez S."/>
        </authorList>
    </citation>
    <scope>NUCLEOTIDE SEQUENCE [LARGE SCALE GENOMIC DNA]</scope>
    <source>
        <strain evidence="5 6">NRRL 3299</strain>
    </source>
</reference>
<dbReference type="Pfam" id="PF12796">
    <property type="entry name" value="Ank_2"/>
    <property type="match status" value="1"/>
</dbReference>
<dbReference type="PROSITE" id="PS50088">
    <property type="entry name" value="ANK_REPEAT"/>
    <property type="match status" value="1"/>
</dbReference>
<evidence type="ECO:0000256" key="1">
    <source>
        <dbReference type="ARBA" id="ARBA00022737"/>
    </source>
</evidence>
<organism evidence="5 6">
    <name type="scientific">Fusarium sporotrichioides</name>
    <dbReference type="NCBI Taxonomy" id="5514"/>
    <lineage>
        <taxon>Eukaryota</taxon>
        <taxon>Fungi</taxon>
        <taxon>Dikarya</taxon>
        <taxon>Ascomycota</taxon>
        <taxon>Pezizomycotina</taxon>
        <taxon>Sordariomycetes</taxon>
        <taxon>Hypocreomycetidae</taxon>
        <taxon>Hypocreales</taxon>
        <taxon>Nectriaceae</taxon>
        <taxon>Fusarium</taxon>
    </lineage>
</organism>
<dbReference type="AlphaFoldDB" id="A0A395SGV8"/>
<dbReference type="PANTHER" id="PTHR10039:SF5">
    <property type="entry name" value="NACHT DOMAIN-CONTAINING PROTEIN"/>
    <property type="match status" value="1"/>
</dbReference>
<evidence type="ECO:0000313" key="5">
    <source>
        <dbReference type="EMBL" id="RGP71332.1"/>
    </source>
</evidence>
<feature type="domain" description="Azaphilone pigments biosynthesis cluster protein L N-terminal" evidence="3">
    <location>
        <begin position="24"/>
        <end position="140"/>
    </location>
</feature>
<keyword evidence="6" id="KW-1185">Reference proteome</keyword>
<evidence type="ECO:0000259" key="3">
    <source>
        <dbReference type="Pfam" id="PF17111"/>
    </source>
</evidence>
<keyword evidence="2" id="KW-0040">ANK repeat</keyword>
<keyword evidence="1" id="KW-0677">Repeat</keyword>
<dbReference type="Pfam" id="PF24883">
    <property type="entry name" value="NPHP3_N"/>
    <property type="match status" value="1"/>
</dbReference>
<dbReference type="PANTHER" id="PTHR10039">
    <property type="entry name" value="AMELOGENIN"/>
    <property type="match status" value="1"/>
</dbReference>
<dbReference type="EMBL" id="PXOF01000045">
    <property type="protein sequence ID" value="RGP71332.1"/>
    <property type="molecule type" value="Genomic_DNA"/>
</dbReference>
<dbReference type="InterPro" id="IPR031348">
    <property type="entry name" value="PigL_N"/>
</dbReference>
<dbReference type="PROSITE" id="PS50297">
    <property type="entry name" value="ANK_REP_REGION"/>
    <property type="match status" value="1"/>
</dbReference>
<evidence type="ECO:0000256" key="2">
    <source>
        <dbReference type="PROSITE-ProRule" id="PRU00023"/>
    </source>
</evidence>